<comment type="caution">
    <text evidence="2">The sequence shown here is derived from an EMBL/GenBank/DDBJ whole genome shotgun (WGS) entry which is preliminary data.</text>
</comment>
<evidence type="ECO:0000313" key="3">
    <source>
        <dbReference type="Proteomes" id="UP000198406"/>
    </source>
</evidence>
<organism evidence="2 3">
    <name type="scientific">Fistulifera solaris</name>
    <name type="common">Oleaginous diatom</name>
    <dbReference type="NCBI Taxonomy" id="1519565"/>
    <lineage>
        <taxon>Eukaryota</taxon>
        <taxon>Sar</taxon>
        <taxon>Stramenopiles</taxon>
        <taxon>Ochrophyta</taxon>
        <taxon>Bacillariophyta</taxon>
        <taxon>Bacillariophyceae</taxon>
        <taxon>Bacillariophycidae</taxon>
        <taxon>Naviculales</taxon>
        <taxon>Naviculaceae</taxon>
        <taxon>Fistulifera</taxon>
    </lineage>
</organism>
<feature type="region of interest" description="Disordered" evidence="1">
    <location>
        <begin position="1"/>
        <end position="28"/>
    </location>
</feature>
<dbReference type="InParanoid" id="A0A1Z5KBF6"/>
<dbReference type="AlphaFoldDB" id="A0A1Z5KBF6"/>
<proteinExistence type="predicted"/>
<dbReference type="EMBL" id="BDSP01000202">
    <property type="protein sequence ID" value="GAX23475.1"/>
    <property type="molecule type" value="Genomic_DNA"/>
</dbReference>
<dbReference type="OrthoDB" id="10523790at2759"/>
<evidence type="ECO:0000313" key="2">
    <source>
        <dbReference type="EMBL" id="GAX23475.1"/>
    </source>
</evidence>
<reference evidence="2 3" key="1">
    <citation type="journal article" date="2015" name="Plant Cell">
        <title>Oil accumulation by the oleaginous diatom Fistulifera solaris as revealed by the genome and transcriptome.</title>
        <authorList>
            <person name="Tanaka T."/>
            <person name="Maeda Y."/>
            <person name="Veluchamy A."/>
            <person name="Tanaka M."/>
            <person name="Abida H."/>
            <person name="Marechal E."/>
            <person name="Bowler C."/>
            <person name="Muto M."/>
            <person name="Sunaga Y."/>
            <person name="Tanaka M."/>
            <person name="Yoshino T."/>
            <person name="Taniguchi T."/>
            <person name="Fukuda Y."/>
            <person name="Nemoto M."/>
            <person name="Matsumoto M."/>
            <person name="Wong P.S."/>
            <person name="Aburatani S."/>
            <person name="Fujibuchi W."/>
        </authorList>
    </citation>
    <scope>NUCLEOTIDE SEQUENCE [LARGE SCALE GENOMIC DNA]</scope>
    <source>
        <strain evidence="2 3">JPCC DA0580</strain>
    </source>
</reference>
<gene>
    <name evidence="2" type="ORF">FisN_14Hh355</name>
</gene>
<evidence type="ECO:0000256" key="1">
    <source>
        <dbReference type="SAM" id="MobiDB-lite"/>
    </source>
</evidence>
<feature type="region of interest" description="Disordered" evidence="1">
    <location>
        <begin position="181"/>
        <end position="201"/>
    </location>
</feature>
<protein>
    <submittedName>
        <fullName evidence="2">Uncharacterized protein</fullName>
    </submittedName>
</protein>
<dbReference type="Proteomes" id="UP000198406">
    <property type="component" value="Unassembled WGS sequence"/>
</dbReference>
<name>A0A1Z5KBF6_FISSO</name>
<accession>A0A1Z5KBF6</accession>
<keyword evidence="3" id="KW-1185">Reference proteome</keyword>
<sequence>MIGFDNHLQHHHPNADHSVSVGYSRPPPLRTTGTYDDDEFFNSVALNLLARYEALNLSLQEAICCTLVSAASRLSFWEALSSRITRSEHLSPSIQSLVQKTHQLFHVELKRMLDNELDMTAKKSPPTAPRHITRPLSFDKQTKKKGRRFFADCDSFFRSKKVVNLDWTITQTMQQVQSLQLDGMEDDDKDRGLPYEPPQLR</sequence>